<gene>
    <name evidence="3" type="ORF">Bfra_010879</name>
</gene>
<protein>
    <submittedName>
        <fullName evidence="3">Putative meiotically up-regulated 65 protein</fullName>
    </submittedName>
</protein>
<feature type="compositionally biased region" description="Basic and acidic residues" evidence="1">
    <location>
        <begin position="18"/>
        <end position="30"/>
    </location>
</feature>
<keyword evidence="4" id="KW-1185">Reference proteome</keyword>
<reference evidence="3 4" key="1">
    <citation type="journal article" date="2020" name="Phytopathology">
        <title>A high-quality genome resource of Botrytis fragariae, a new and rapidly spreading fungal pathogen causing strawberry gray mold in the U.S.A.</title>
        <authorList>
            <person name="Wu Y."/>
            <person name="Saski C.A."/>
            <person name="Schnabel G."/>
            <person name="Xiao S."/>
            <person name="Hu M."/>
        </authorList>
    </citation>
    <scope>NUCLEOTIDE SEQUENCE [LARGE SCALE GENOMIC DNA]</scope>
    <source>
        <strain evidence="3 4">BVB16</strain>
    </source>
</reference>
<evidence type="ECO:0000256" key="1">
    <source>
        <dbReference type="SAM" id="MobiDB-lite"/>
    </source>
</evidence>
<evidence type="ECO:0000313" key="4">
    <source>
        <dbReference type="Proteomes" id="UP000531561"/>
    </source>
</evidence>
<feature type="compositionally biased region" description="Basic residues" evidence="1">
    <location>
        <begin position="38"/>
        <end position="48"/>
    </location>
</feature>
<accession>A0A8H6ALI2</accession>
<dbReference type="InterPro" id="IPR006614">
    <property type="entry name" value="Peroxin/Ferlin"/>
</dbReference>
<proteinExistence type="predicted"/>
<evidence type="ECO:0000313" key="3">
    <source>
        <dbReference type="EMBL" id="KAF5869682.1"/>
    </source>
</evidence>
<dbReference type="SMART" id="SM00694">
    <property type="entry name" value="DysFC"/>
    <property type="match status" value="1"/>
</dbReference>
<dbReference type="GO" id="GO:0016020">
    <property type="term" value="C:membrane"/>
    <property type="evidence" value="ECO:0007669"/>
    <property type="project" value="InterPro"/>
</dbReference>
<dbReference type="AlphaFoldDB" id="A0A8H6ALI2"/>
<evidence type="ECO:0000259" key="2">
    <source>
        <dbReference type="SMART" id="SM00694"/>
    </source>
</evidence>
<dbReference type="RefSeq" id="XP_037188630.1">
    <property type="nucleotide sequence ID" value="XM_037341211.1"/>
</dbReference>
<feature type="compositionally biased region" description="Basic and acidic residues" evidence="1">
    <location>
        <begin position="63"/>
        <end position="72"/>
    </location>
</feature>
<feature type="compositionally biased region" description="Basic and acidic residues" evidence="1">
    <location>
        <begin position="490"/>
        <end position="510"/>
    </location>
</feature>
<dbReference type="OrthoDB" id="72441at2759"/>
<feature type="region of interest" description="Disordered" evidence="1">
    <location>
        <begin position="277"/>
        <end position="296"/>
    </location>
</feature>
<dbReference type="GeneID" id="59264903"/>
<comment type="caution">
    <text evidence="3">The sequence shown here is derived from an EMBL/GenBank/DDBJ whole genome shotgun (WGS) entry which is preliminary data.</text>
</comment>
<feature type="compositionally biased region" description="Acidic residues" evidence="1">
    <location>
        <begin position="479"/>
        <end position="489"/>
    </location>
</feature>
<feature type="region of interest" description="Disordered" evidence="1">
    <location>
        <begin position="1"/>
        <end position="72"/>
    </location>
</feature>
<name>A0A8H6ALI2_9HELO</name>
<sequence length="510" mass="58568">MSIFQSKNKRPQPLTDADYDHEIGLVDHTDPSAVQSRSRSRSRSRRGQVKTDDLPAIIVTDSSSRDRADEPLRRKRSLRAELTRRKWKKYRDAHVAADEIEDSPVKVNSMVTIPAEVYDAVNDEENRGRSRRRTKAQQERDKLPYEIDILYENERGLILCGLHMFSGQALGVLDAAPWSKITNKPSLTDTSNAQVPDPSWEWAWPEWIVNHDDGVDDEGWEYSFAFSKKWSWHNAKWYSSFVRRRVWIRKRVKKGHMPLHAHMLNDDYFTIHPPRSRSRATTLTGPHALEADGRSRNSLAASSRNYETEWKVEEISNIATLMKVLRICRIDREKMEAVESFIKHGGEELHYLTKPEHMHEIMNMFIFQASRRILLARLMKEFEEAGGEIKEGGKGDGDETEGDSAIMKQRQRAKNLEAALKAADEEVKRLEYWSDVRRMAEKGETIGAVDDEKGWDGNWEGLDGSGPKDAKFDGKVMEGEEGEEEEEGSIEGKENGNSDKKDKGKERAQD</sequence>
<organism evidence="3 4">
    <name type="scientific">Botrytis fragariae</name>
    <dbReference type="NCBI Taxonomy" id="1964551"/>
    <lineage>
        <taxon>Eukaryota</taxon>
        <taxon>Fungi</taxon>
        <taxon>Dikarya</taxon>
        <taxon>Ascomycota</taxon>
        <taxon>Pezizomycotina</taxon>
        <taxon>Leotiomycetes</taxon>
        <taxon>Helotiales</taxon>
        <taxon>Sclerotiniaceae</taxon>
        <taxon>Botrytis</taxon>
    </lineage>
</organism>
<feature type="domain" description="Peroxin/Ferlin" evidence="2">
    <location>
        <begin position="219"/>
        <end position="254"/>
    </location>
</feature>
<feature type="region of interest" description="Disordered" evidence="1">
    <location>
        <begin position="448"/>
        <end position="510"/>
    </location>
</feature>
<dbReference type="EMBL" id="JABFCT010000016">
    <property type="protein sequence ID" value="KAF5869682.1"/>
    <property type="molecule type" value="Genomic_DNA"/>
</dbReference>
<feature type="compositionally biased region" description="Basic and acidic residues" evidence="1">
    <location>
        <begin position="466"/>
        <end position="478"/>
    </location>
</feature>
<dbReference type="Proteomes" id="UP000531561">
    <property type="component" value="Unassembled WGS sequence"/>
</dbReference>